<sequence>MLEEKAYWNNEVAKMLEIPDSTLRKWCIQLESNGYTFIKGEKDSRAFTMHDLTALKVFKQLVKVERKTKETASKEVVKRYGERDRTPPVQVGEESFTISHIEEKIEGMTKILEELKLELNKQTEFNKQLVERMDQQSINYIRELQETKKQIAVSKEKKNWWVIFKKIFKPK</sequence>
<feature type="domain" description="DUF3967" evidence="2">
    <location>
        <begin position="130"/>
        <end position="161"/>
    </location>
</feature>
<dbReference type="InterPro" id="IPR025052">
    <property type="entry name" value="DUF3967"/>
</dbReference>
<proteinExistence type="predicted"/>
<evidence type="ECO:0000313" key="3">
    <source>
        <dbReference type="EMBL" id="AWG44366.1"/>
    </source>
</evidence>
<keyword evidence="4" id="KW-1185">Reference proteome</keyword>
<dbReference type="Gene3D" id="1.10.1660.10">
    <property type="match status" value="1"/>
</dbReference>
<keyword evidence="1" id="KW-0175">Coiled coil</keyword>
<feature type="coiled-coil region" evidence="1">
    <location>
        <begin position="98"/>
        <end position="150"/>
    </location>
</feature>
<reference evidence="3 4" key="1">
    <citation type="journal article" date="2015" name="PLoS ONE">
        <title>Genome Sequence of Bacillus endophyticus and Analysis of Its Companion Mechanism in the Ketogulonigenium vulgare-Bacillus Strain Consortium.</title>
        <authorList>
            <person name="Jia N."/>
            <person name="Du J."/>
            <person name="Ding M.Z."/>
            <person name="Gao F."/>
            <person name="Yuan Y.J."/>
        </authorList>
    </citation>
    <scope>NUCLEOTIDE SEQUENCE [LARGE SCALE GENOMIC DNA]</scope>
    <source>
        <strain evidence="3 4">Hbe603</strain>
        <plasmid evidence="4">pbeh8</plasmid>
    </source>
</reference>
<dbReference type="Proteomes" id="UP000036202">
    <property type="component" value="Plasmid pbeh8"/>
</dbReference>
<evidence type="ECO:0000313" key="4">
    <source>
        <dbReference type="Proteomes" id="UP000036202"/>
    </source>
</evidence>
<gene>
    <name evidence="3" type="ORF">BEH_26675</name>
</gene>
<organism evidence="3 4">
    <name type="scientific">Priestia filamentosa</name>
    <dbReference type="NCBI Taxonomy" id="1402861"/>
    <lineage>
        <taxon>Bacteria</taxon>
        <taxon>Bacillati</taxon>
        <taxon>Bacillota</taxon>
        <taxon>Bacilli</taxon>
        <taxon>Bacillales</taxon>
        <taxon>Bacillaceae</taxon>
        <taxon>Priestia</taxon>
    </lineage>
</organism>
<dbReference type="RefSeq" id="WP_063592798.1">
    <property type="nucleotide sequence ID" value="NZ_CP015330.1"/>
</dbReference>
<geneLocation type="plasmid" evidence="4">
    <name>pbeh8</name>
</geneLocation>
<accession>A0A2S1LZY4</accession>
<dbReference type="AlphaFoldDB" id="A0A2S1LZY4"/>
<dbReference type="OrthoDB" id="2467384at2"/>
<dbReference type="Pfam" id="PF13152">
    <property type="entry name" value="DUF3967"/>
    <property type="match status" value="1"/>
</dbReference>
<evidence type="ECO:0000259" key="2">
    <source>
        <dbReference type="Pfam" id="PF13152"/>
    </source>
</evidence>
<dbReference type="KEGG" id="beo:BEH_26675"/>
<evidence type="ECO:0000256" key="1">
    <source>
        <dbReference type="SAM" id="Coils"/>
    </source>
</evidence>
<dbReference type="EMBL" id="CP015330">
    <property type="protein sequence ID" value="AWG44366.1"/>
    <property type="molecule type" value="Genomic_DNA"/>
</dbReference>
<protein>
    <recommendedName>
        <fullName evidence="2">DUF3967 domain-containing protein</fullName>
    </recommendedName>
</protein>
<keyword evidence="3" id="KW-0614">Plasmid</keyword>
<name>A0A2S1LZY4_9BACI</name>